<evidence type="ECO:0000256" key="1">
    <source>
        <dbReference type="SAM" id="MobiDB-lite"/>
    </source>
</evidence>
<sequence length="333" mass="36186">MLTFPQSSGIPRVLLDAAYVGAVGLPLFSQLFAGLAAGGDTTFRLCHLDDEQVIWITEDAALLALFHDADVMCQTLHAVPAHFLASTTAPSAADGTSRDVVVASHMSPEVSPELCFVHDVEEPDAVVLLPDHQKEEQEDIPAAASAPALPPIADEDDMHLDQLPDMEEQIAPAPSNLIESIRLMFDAPKKKKTAATERDTWWSASAQFFMKPFAKTTPDAPSIPDATYGFTRPKAVPAAAPAAIEGPSLADMDYRHSEPVRPMSASYQVLFPRMSYTQSSTTEVDDEQPPPTPTRHSFHISSSWHHQADRMSASLRAPAKEKTATNMGSFVWI</sequence>
<dbReference type="EMBL" id="CAADRA010000436">
    <property type="protein sequence ID" value="VFT80112.1"/>
    <property type="molecule type" value="Genomic_DNA"/>
</dbReference>
<feature type="region of interest" description="Disordered" evidence="1">
    <location>
        <begin position="278"/>
        <end position="300"/>
    </location>
</feature>
<protein>
    <submittedName>
        <fullName evidence="3">Aste57867_2929 protein</fullName>
    </submittedName>
</protein>
<evidence type="ECO:0000313" key="4">
    <source>
        <dbReference type="Proteomes" id="UP000332933"/>
    </source>
</evidence>
<proteinExistence type="predicted"/>
<reference evidence="3 4" key="1">
    <citation type="submission" date="2019-03" db="EMBL/GenBank/DDBJ databases">
        <authorList>
            <person name="Gaulin E."/>
            <person name="Dumas B."/>
        </authorList>
    </citation>
    <scope>NUCLEOTIDE SEQUENCE [LARGE SCALE GENOMIC DNA]</scope>
    <source>
        <strain evidence="3">CBS 568.67</strain>
    </source>
</reference>
<reference evidence="2" key="2">
    <citation type="submission" date="2019-06" db="EMBL/GenBank/DDBJ databases">
        <title>Genomics analysis of Aphanomyces spp. identifies a new class of oomycete effector associated with host adaptation.</title>
        <authorList>
            <person name="Gaulin E."/>
        </authorList>
    </citation>
    <scope>NUCLEOTIDE SEQUENCE</scope>
    <source>
        <strain evidence="2">CBS 578.67</strain>
    </source>
</reference>
<name>A0A485KDV3_9STRA</name>
<keyword evidence="4" id="KW-1185">Reference proteome</keyword>
<organism evidence="3 4">
    <name type="scientific">Aphanomyces stellatus</name>
    <dbReference type="NCBI Taxonomy" id="120398"/>
    <lineage>
        <taxon>Eukaryota</taxon>
        <taxon>Sar</taxon>
        <taxon>Stramenopiles</taxon>
        <taxon>Oomycota</taxon>
        <taxon>Saprolegniomycetes</taxon>
        <taxon>Saprolegniales</taxon>
        <taxon>Verrucalvaceae</taxon>
        <taxon>Aphanomyces</taxon>
    </lineage>
</organism>
<dbReference type="EMBL" id="VJMH01000436">
    <property type="protein sequence ID" value="KAF0716269.1"/>
    <property type="molecule type" value="Genomic_DNA"/>
</dbReference>
<dbReference type="OrthoDB" id="67890at2759"/>
<evidence type="ECO:0000313" key="2">
    <source>
        <dbReference type="EMBL" id="KAF0716269.1"/>
    </source>
</evidence>
<dbReference type="AlphaFoldDB" id="A0A485KDV3"/>
<dbReference type="Proteomes" id="UP000332933">
    <property type="component" value="Unassembled WGS sequence"/>
</dbReference>
<evidence type="ECO:0000313" key="3">
    <source>
        <dbReference type="EMBL" id="VFT80112.1"/>
    </source>
</evidence>
<accession>A0A485KDV3</accession>
<gene>
    <name evidence="3" type="primary">Aste57867_2929</name>
    <name evidence="2" type="ORF">As57867_002921</name>
    <name evidence="3" type="ORF">ASTE57867_2929</name>
</gene>